<keyword evidence="4" id="KW-1185">Reference proteome</keyword>
<feature type="chain" id="PRO_5008001326" description="Beta-lactamase class A catalytic domain-containing protein" evidence="1">
    <location>
        <begin position="20"/>
        <end position="430"/>
    </location>
</feature>
<dbReference type="PATRIC" id="fig|1492898.3.peg.3165"/>
<dbReference type="STRING" id="1492898.SY85_14615"/>
<dbReference type="RefSeq" id="WP_066405653.1">
    <property type="nucleotide sequence ID" value="NZ_CP011390.1"/>
</dbReference>
<reference evidence="4" key="1">
    <citation type="submission" date="2015-01" db="EMBL/GenBank/DDBJ databases">
        <title>Flavisolibacter sp./LCS9/ whole genome sequencing.</title>
        <authorList>
            <person name="Kim M.K."/>
            <person name="Srinivasan S."/>
            <person name="Lee J.-J."/>
        </authorList>
    </citation>
    <scope>NUCLEOTIDE SEQUENCE [LARGE SCALE GENOMIC DNA]</scope>
    <source>
        <strain evidence="4">LCS9</strain>
    </source>
</reference>
<dbReference type="KEGG" id="fla:SY85_14615"/>
<evidence type="ECO:0000256" key="1">
    <source>
        <dbReference type="SAM" id="SignalP"/>
    </source>
</evidence>
<feature type="signal peptide" evidence="1">
    <location>
        <begin position="1"/>
        <end position="19"/>
    </location>
</feature>
<name>A0A172TXE8_9BACT</name>
<dbReference type="EMBL" id="CP011390">
    <property type="protein sequence ID" value="ANE51554.1"/>
    <property type="molecule type" value="Genomic_DNA"/>
</dbReference>
<dbReference type="Proteomes" id="UP000077177">
    <property type="component" value="Chromosome"/>
</dbReference>
<evidence type="ECO:0000313" key="3">
    <source>
        <dbReference type="EMBL" id="ANE51554.1"/>
    </source>
</evidence>
<evidence type="ECO:0000313" key="4">
    <source>
        <dbReference type="Proteomes" id="UP000077177"/>
    </source>
</evidence>
<dbReference type="InterPro" id="IPR012338">
    <property type="entry name" value="Beta-lactam/transpept-like"/>
</dbReference>
<protein>
    <recommendedName>
        <fullName evidence="2">Beta-lactamase class A catalytic domain-containing protein</fullName>
    </recommendedName>
</protein>
<evidence type="ECO:0000259" key="2">
    <source>
        <dbReference type="Pfam" id="PF13354"/>
    </source>
</evidence>
<dbReference type="GO" id="GO:0030655">
    <property type="term" value="P:beta-lactam antibiotic catabolic process"/>
    <property type="evidence" value="ECO:0007669"/>
    <property type="project" value="InterPro"/>
</dbReference>
<feature type="domain" description="Beta-lactamase class A catalytic" evidence="2">
    <location>
        <begin position="70"/>
        <end position="192"/>
    </location>
</feature>
<dbReference type="GO" id="GO:0008800">
    <property type="term" value="F:beta-lactamase activity"/>
    <property type="evidence" value="ECO:0007669"/>
    <property type="project" value="InterPro"/>
</dbReference>
<dbReference type="InterPro" id="IPR045155">
    <property type="entry name" value="Beta-lactam_cat"/>
</dbReference>
<proteinExistence type="predicted"/>
<dbReference type="SUPFAM" id="SSF56601">
    <property type="entry name" value="beta-lactamase/transpeptidase-like"/>
    <property type="match status" value="1"/>
</dbReference>
<sequence>MRYLTLLLLGMATTIASHAQTKTDNNLLQILNTNSSPIMKQVLADPQTYRCQIIYTRIERDKHNNPSFTNYYFNYDSLLYFNPASTVKLPLALLSLEKLNDMNQKGVNKYTTIQYDSSYTRQTIAYTDSTSANGLPSIANYIKRAFLISENDPYNRMYQFVGQQTIHRSLYSKGYTGVRISRQFMGFTPEQNRHSNQVRFLDANGKTIYLQPAAYNTDSIDFSRTILVGKAHMNRDDSLIQAPFDFTVHNNLPLLNLQQMLQSVLFPNSVPKQQRFRLTKDDYRFLYRWLSQYPSETDYPKYDTSKFYDSYVKFFFQDSTHRMPSHVRVFNKVGWSYGFLTDVSYVMDTKNKVEYMLAATLYVNSDGIVNDGKYDYDNVGHPFFYQLGQTIYQYELNRPRTYKPNFSALEVKYDKRDPKNTRPALVEVDN</sequence>
<organism evidence="3 4">
    <name type="scientific">Flavisolibacter tropicus</name>
    <dbReference type="NCBI Taxonomy" id="1492898"/>
    <lineage>
        <taxon>Bacteria</taxon>
        <taxon>Pseudomonadati</taxon>
        <taxon>Bacteroidota</taxon>
        <taxon>Chitinophagia</taxon>
        <taxon>Chitinophagales</taxon>
        <taxon>Chitinophagaceae</taxon>
        <taxon>Flavisolibacter</taxon>
    </lineage>
</organism>
<reference evidence="3 4" key="2">
    <citation type="journal article" date="2016" name="Int. J. Syst. Evol. Microbiol.">
        <title>Flavisolibacter tropicus sp. nov., isolated from tropical soil.</title>
        <authorList>
            <person name="Lee J.J."/>
            <person name="Kang M.S."/>
            <person name="Kim G.S."/>
            <person name="Lee C.S."/>
            <person name="Lim S."/>
            <person name="Lee J."/>
            <person name="Roh S.H."/>
            <person name="Kang H."/>
            <person name="Ha J.M."/>
            <person name="Bae S."/>
            <person name="Jung H.Y."/>
            <person name="Kim M.K."/>
        </authorList>
    </citation>
    <scope>NUCLEOTIDE SEQUENCE [LARGE SCALE GENOMIC DNA]</scope>
    <source>
        <strain evidence="3 4">LCS9</strain>
    </source>
</reference>
<dbReference type="Gene3D" id="3.40.710.10">
    <property type="entry name" value="DD-peptidase/beta-lactamase superfamily"/>
    <property type="match status" value="1"/>
</dbReference>
<gene>
    <name evidence="3" type="ORF">SY85_14615</name>
</gene>
<dbReference type="Pfam" id="PF13354">
    <property type="entry name" value="Beta-lactamase2"/>
    <property type="match status" value="1"/>
</dbReference>
<dbReference type="AlphaFoldDB" id="A0A172TXE8"/>
<accession>A0A172TXE8</accession>
<keyword evidence="1" id="KW-0732">Signal</keyword>
<dbReference type="OrthoDB" id="1884322at2"/>